<dbReference type="AlphaFoldDB" id="A0A7C9JM43"/>
<comment type="caution">
    <text evidence="1">The sequence shown here is derived from an EMBL/GenBank/DDBJ whole genome shotgun (WGS) entry which is preliminary data.</text>
</comment>
<organism evidence="1 2">
    <name type="scientific">Malikia spinosa</name>
    <dbReference type="NCBI Taxonomy" id="86180"/>
    <lineage>
        <taxon>Bacteria</taxon>
        <taxon>Pseudomonadati</taxon>
        <taxon>Pseudomonadota</taxon>
        <taxon>Betaproteobacteria</taxon>
        <taxon>Burkholderiales</taxon>
        <taxon>Comamonadaceae</taxon>
        <taxon>Malikia</taxon>
    </lineage>
</organism>
<accession>A0A7C9JM43</accession>
<reference evidence="1 2" key="1">
    <citation type="submission" date="2019-09" db="EMBL/GenBank/DDBJ databases">
        <title>Identification of Malikia spinosa a prominent benzene-, toluene-, and ethylbenzene-degrading bacterium: enrichment, isolation and whole genome sequencing.</title>
        <authorList>
            <person name="Tancsics A."/>
            <person name="Revesz F."/>
            <person name="Kriszt B."/>
        </authorList>
    </citation>
    <scope>NUCLEOTIDE SEQUENCE [LARGE SCALE GENOMIC DNA]</scope>
    <source>
        <strain evidence="1 2">AB6</strain>
    </source>
</reference>
<protein>
    <submittedName>
        <fullName evidence="1">Uncharacterized protein</fullName>
    </submittedName>
</protein>
<evidence type="ECO:0000313" key="1">
    <source>
        <dbReference type="EMBL" id="MYZ52606.1"/>
    </source>
</evidence>
<gene>
    <name evidence="1" type="ORF">F5985_10775</name>
</gene>
<dbReference type="RefSeq" id="WP_161125421.1">
    <property type="nucleotide sequence ID" value="NZ_VYSB01000010.1"/>
</dbReference>
<evidence type="ECO:0000313" key="2">
    <source>
        <dbReference type="Proteomes" id="UP000481947"/>
    </source>
</evidence>
<proteinExistence type="predicted"/>
<dbReference type="EMBL" id="VYSB01000010">
    <property type="protein sequence ID" value="MYZ52606.1"/>
    <property type="molecule type" value="Genomic_DNA"/>
</dbReference>
<name>A0A7C9JM43_9BURK</name>
<dbReference type="Proteomes" id="UP000481947">
    <property type="component" value="Unassembled WGS sequence"/>
</dbReference>
<sequence length="187" mass="20885">MIPIYEQGSVSNIGYGLSSFLLRFDEICIEHLSKGRAKSFAFIFYDFNDQDIRNILGDKGVFVQLDRLSGKELSVFYLHVGKKAAVESFNTTFLSALCIEGHAALPCVVFFRVRDGAIQDVEIAQLESANLIHGFSELHSVFQQYLSAKSSPSVESFRAALWLKGRANFLSVEIFRAALAKAMDFLL</sequence>